<dbReference type="AlphaFoldDB" id="A0A9X3LMT3"/>
<dbReference type="NCBIfam" id="NF037995">
    <property type="entry name" value="TRAP_S1"/>
    <property type="match status" value="1"/>
</dbReference>
<organism evidence="4 5">
    <name type="scientific">Corynebacterium evansiae</name>
    <dbReference type="NCBI Taxonomy" id="2913499"/>
    <lineage>
        <taxon>Bacteria</taxon>
        <taxon>Bacillati</taxon>
        <taxon>Actinomycetota</taxon>
        <taxon>Actinomycetes</taxon>
        <taxon>Mycobacteriales</taxon>
        <taxon>Corynebacteriaceae</taxon>
        <taxon>Corynebacterium</taxon>
    </lineage>
</organism>
<sequence length="382" mass="40850">MLRLHKNRPTRRVASAIAAVAMTAALPGALTACSSSSAEPYAPGSTAELKMADSYSLTHPVGTGGTQPFLDQLEKDSSVDVEYYASGQMGKQADIPSVVRSGVVDMAVISPSYVSSSFPLSSVGDLPGFSSDACVTAYALRDLVKPGGVLYEEELEPMKFMPLWTGSIPGYEAMTAGQDPSHPNSFQGAVLRSTGGALDRVIDEIGAAGVSMPIGDMYEAMSRGTVEGTLASPISITPYGLEDVVHASTYGAQQGNFTFFYGINLDTWNRLNDQQKKALTDAADKSQQSVCEELNAAREDSVQKMKDAGVRFYDVTDGETAKEWENISQPVLDKWIEVAESKGHPAQRVVDDFEDALKRHADRAGAGVTDPKTRAEAKKEQS</sequence>
<dbReference type="GO" id="GO:0055085">
    <property type="term" value="P:transmembrane transport"/>
    <property type="evidence" value="ECO:0007669"/>
    <property type="project" value="InterPro"/>
</dbReference>
<dbReference type="CDD" id="cd13601">
    <property type="entry name" value="PBP2_TRAP_DctP1_3_4_like"/>
    <property type="match status" value="1"/>
</dbReference>
<feature type="region of interest" description="Disordered" evidence="2">
    <location>
        <begin position="361"/>
        <end position="382"/>
    </location>
</feature>
<reference evidence="4" key="1">
    <citation type="submission" date="2022-02" db="EMBL/GenBank/DDBJ databases">
        <title>Corynebacterium sp. from urogenital microbiome.</title>
        <authorList>
            <person name="Cappelli E.A."/>
            <person name="Ribeiro T.G."/>
            <person name="Peixe L."/>
        </authorList>
    </citation>
    <scope>NUCLEOTIDE SEQUENCE</scope>
    <source>
        <strain evidence="4">C8Ua_174</strain>
    </source>
</reference>
<dbReference type="PROSITE" id="PS51257">
    <property type="entry name" value="PROKAR_LIPOPROTEIN"/>
    <property type="match status" value="1"/>
</dbReference>
<evidence type="ECO:0000256" key="2">
    <source>
        <dbReference type="SAM" id="MobiDB-lite"/>
    </source>
</evidence>
<evidence type="ECO:0000313" key="4">
    <source>
        <dbReference type="EMBL" id="MCZ9290416.1"/>
    </source>
</evidence>
<keyword evidence="1 3" id="KW-0732">Signal</keyword>
<dbReference type="Gene3D" id="3.40.190.170">
    <property type="entry name" value="Bacterial extracellular solute-binding protein, family 7"/>
    <property type="match status" value="1"/>
</dbReference>
<dbReference type="PANTHER" id="PTHR33376:SF15">
    <property type="entry name" value="BLL6794 PROTEIN"/>
    <property type="match status" value="1"/>
</dbReference>
<keyword evidence="5" id="KW-1185">Reference proteome</keyword>
<accession>A0A9X3LMT3</accession>
<dbReference type="PANTHER" id="PTHR33376">
    <property type="match status" value="1"/>
</dbReference>
<dbReference type="EMBL" id="JAKMUT010000010">
    <property type="protein sequence ID" value="MCZ9290416.1"/>
    <property type="molecule type" value="Genomic_DNA"/>
</dbReference>
<evidence type="ECO:0000313" key="5">
    <source>
        <dbReference type="Proteomes" id="UP001146469"/>
    </source>
</evidence>
<protein>
    <submittedName>
        <fullName evidence="4">TRAP transporter substrate-binding protein DctP</fullName>
    </submittedName>
</protein>
<dbReference type="Pfam" id="PF03480">
    <property type="entry name" value="DctP"/>
    <property type="match status" value="1"/>
</dbReference>
<dbReference type="InterPro" id="IPR038404">
    <property type="entry name" value="TRAP_DctP_sf"/>
</dbReference>
<dbReference type="Proteomes" id="UP001146469">
    <property type="component" value="Unassembled WGS sequence"/>
</dbReference>
<dbReference type="RefSeq" id="WP_269944866.1">
    <property type="nucleotide sequence ID" value="NZ_JAKMUT010000010.1"/>
</dbReference>
<proteinExistence type="predicted"/>
<evidence type="ECO:0000256" key="1">
    <source>
        <dbReference type="ARBA" id="ARBA00022729"/>
    </source>
</evidence>
<feature type="compositionally biased region" description="Basic and acidic residues" evidence="2">
    <location>
        <begin position="371"/>
        <end position="382"/>
    </location>
</feature>
<name>A0A9X3LMT3_9CORY</name>
<comment type="caution">
    <text evidence="4">The sequence shown here is derived from an EMBL/GenBank/DDBJ whole genome shotgun (WGS) entry which is preliminary data.</text>
</comment>
<feature type="signal peptide" evidence="3">
    <location>
        <begin position="1"/>
        <end position="38"/>
    </location>
</feature>
<dbReference type="InterPro" id="IPR018389">
    <property type="entry name" value="DctP_fam"/>
</dbReference>
<feature type="chain" id="PRO_5040858124" evidence="3">
    <location>
        <begin position="39"/>
        <end position="382"/>
    </location>
</feature>
<evidence type="ECO:0000256" key="3">
    <source>
        <dbReference type="SAM" id="SignalP"/>
    </source>
</evidence>
<gene>
    <name evidence="4" type="primary">dctP</name>
    <name evidence="4" type="ORF">L8V00_09420</name>
</gene>